<name>A0A497EUC7_9CREN</name>
<gene>
    <name evidence="3" type="ORF">DRJ20_02775</name>
</gene>
<dbReference type="AlphaFoldDB" id="A0A497EUC7"/>
<accession>A0A497EUC7</accession>
<evidence type="ECO:0000313" key="3">
    <source>
        <dbReference type="EMBL" id="RLE50994.1"/>
    </source>
</evidence>
<dbReference type="PANTHER" id="PTHR42845">
    <property type="entry name" value="COENZYME F420-REDUCING HYDROGENASE, GAMMA SUBUNIT"/>
    <property type="match status" value="1"/>
</dbReference>
<evidence type="ECO:0000256" key="1">
    <source>
        <dbReference type="ARBA" id="ARBA00023002"/>
    </source>
</evidence>
<dbReference type="Gene3D" id="3.40.50.700">
    <property type="entry name" value="NADH:ubiquinone oxidoreductase-like, 20kDa subunit"/>
    <property type="match status" value="1"/>
</dbReference>
<dbReference type="PANTHER" id="PTHR42845:SF3">
    <property type="entry name" value="CYTOSOLIC NIFE-HYDROGENASE, DELTA SUBUNIT"/>
    <property type="match status" value="1"/>
</dbReference>
<dbReference type="InterPro" id="IPR006137">
    <property type="entry name" value="NADH_UbQ_OxRdtase-like_20kDa"/>
</dbReference>
<reference evidence="3 4" key="1">
    <citation type="submission" date="2018-06" db="EMBL/GenBank/DDBJ databases">
        <title>Extensive metabolic versatility and redundancy in microbially diverse, dynamic hydrothermal sediments.</title>
        <authorList>
            <person name="Dombrowski N."/>
            <person name="Teske A."/>
            <person name="Baker B.J."/>
        </authorList>
    </citation>
    <scope>NUCLEOTIDE SEQUENCE [LARGE SCALE GENOMIC DNA]</scope>
    <source>
        <strain evidence="3">B29_G17</strain>
    </source>
</reference>
<dbReference type="SUPFAM" id="SSF56770">
    <property type="entry name" value="HydA/Nqo6-like"/>
    <property type="match status" value="1"/>
</dbReference>
<dbReference type="EMBL" id="QMQZ01000087">
    <property type="protein sequence ID" value="RLE50994.1"/>
    <property type="molecule type" value="Genomic_DNA"/>
</dbReference>
<dbReference type="GO" id="GO:0051536">
    <property type="term" value="F:iron-sulfur cluster binding"/>
    <property type="evidence" value="ECO:0007669"/>
    <property type="project" value="InterPro"/>
</dbReference>
<comment type="caution">
    <text evidence="3">The sequence shown here is derived from an EMBL/GenBank/DDBJ whole genome shotgun (WGS) entry which is preliminary data.</text>
</comment>
<sequence length="212" mass="23209">LIGAREESESCDIAIIDGSITNDEDEKKIMEIRRKAKTLIALGTCAVLGGVQSAVNELNISEALSKVYKKVPKAVKINKVKPLSEAVHVDYEIPGCPAEVEELEKLLVELISGAKFRLSAKSVCFECKLRETACLLDKGEMCLGPIIRSGCNAKCPALGAPCRGCRGLFEDSEVEELIRTALEKGIKEYVIKDKLSIFMAKVARKYGEVFEK</sequence>
<organism evidence="3 4">
    <name type="scientific">Thermoproteota archaeon</name>
    <dbReference type="NCBI Taxonomy" id="2056631"/>
    <lineage>
        <taxon>Archaea</taxon>
        <taxon>Thermoproteota</taxon>
    </lineage>
</organism>
<dbReference type="InterPro" id="IPR037024">
    <property type="entry name" value="NiFe_Hase_small_N_sf"/>
</dbReference>
<feature type="non-terminal residue" evidence="3">
    <location>
        <position position="1"/>
    </location>
</feature>
<protein>
    <submittedName>
        <fullName evidence="3">NADH:ubiquinone oxidoreductase</fullName>
    </submittedName>
</protein>
<evidence type="ECO:0000259" key="2">
    <source>
        <dbReference type="Pfam" id="PF01058"/>
    </source>
</evidence>
<dbReference type="Proteomes" id="UP000268446">
    <property type="component" value="Unassembled WGS sequence"/>
</dbReference>
<proteinExistence type="predicted"/>
<keyword evidence="1" id="KW-0560">Oxidoreductase</keyword>
<dbReference type="InterPro" id="IPR051349">
    <property type="entry name" value="Hydrogenase_assoc-protein"/>
</dbReference>
<evidence type="ECO:0000313" key="4">
    <source>
        <dbReference type="Proteomes" id="UP000268446"/>
    </source>
</evidence>
<dbReference type="Pfam" id="PF01058">
    <property type="entry name" value="Oxidored_q6"/>
    <property type="match status" value="1"/>
</dbReference>
<dbReference type="GO" id="GO:0016491">
    <property type="term" value="F:oxidoreductase activity"/>
    <property type="evidence" value="ECO:0007669"/>
    <property type="project" value="UniProtKB-KW"/>
</dbReference>
<feature type="domain" description="NADH:ubiquinone oxidoreductase-like 20kDa subunit" evidence="2">
    <location>
        <begin position="5"/>
        <end position="109"/>
    </location>
</feature>